<dbReference type="AlphaFoldDB" id="A0A4S8K3L6"/>
<evidence type="ECO:0000313" key="3">
    <source>
        <dbReference type="Proteomes" id="UP000317650"/>
    </source>
</evidence>
<evidence type="ECO:0000256" key="1">
    <source>
        <dbReference type="SAM" id="MobiDB-lite"/>
    </source>
</evidence>
<dbReference type="EMBL" id="PYDT01000002">
    <property type="protein sequence ID" value="THU69397.1"/>
    <property type="molecule type" value="Genomic_DNA"/>
</dbReference>
<feature type="compositionally biased region" description="Basic and acidic residues" evidence="1">
    <location>
        <begin position="26"/>
        <end position="36"/>
    </location>
</feature>
<name>A0A4S8K3L6_MUSBA</name>
<dbReference type="Proteomes" id="UP000317650">
    <property type="component" value="Chromosome 8"/>
</dbReference>
<sequence length="185" mass="19989">MSRDQQIDLDEPAPEGPHPRMVLGEHPSRDEPRDELPAATTERYWRLFNDPGLSPLAGLPTDPSPMSSEAFQDLALQVRALTAASFLARRVSVRVTLTSAWSSLFCSPAAFTSAFRRVVSTSRSKARYSATFISDLSFVASASRSEARCSAAAIASGPAPARTSSICLRSSMFRSTKTPRHSGAL</sequence>
<feature type="region of interest" description="Disordered" evidence="1">
    <location>
        <begin position="1"/>
        <end position="36"/>
    </location>
</feature>
<protein>
    <submittedName>
        <fullName evidence="2">Uncharacterized protein</fullName>
    </submittedName>
</protein>
<comment type="caution">
    <text evidence="2">The sequence shown here is derived from an EMBL/GenBank/DDBJ whole genome shotgun (WGS) entry which is preliminary data.</text>
</comment>
<keyword evidence="3" id="KW-1185">Reference proteome</keyword>
<organism evidence="2 3">
    <name type="scientific">Musa balbisiana</name>
    <name type="common">Banana</name>
    <dbReference type="NCBI Taxonomy" id="52838"/>
    <lineage>
        <taxon>Eukaryota</taxon>
        <taxon>Viridiplantae</taxon>
        <taxon>Streptophyta</taxon>
        <taxon>Embryophyta</taxon>
        <taxon>Tracheophyta</taxon>
        <taxon>Spermatophyta</taxon>
        <taxon>Magnoliopsida</taxon>
        <taxon>Liliopsida</taxon>
        <taxon>Zingiberales</taxon>
        <taxon>Musaceae</taxon>
        <taxon>Musa</taxon>
    </lineage>
</organism>
<evidence type="ECO:0000313" key="2">
    <source>
        <dbReference type="EMBL" id="THU69397.1"/>
    </source>
</evidence>
<reference evidence="2 3" key="1">
    <citation type="journal article" date="2019" name="Nat. Plants">
        <title>Genome sequencing of Musa balbisiana reveals subgenome evolution and function divergence in polyploid bananas.</title>
        <authorList>
            <person name="Yao X."/>
        </authorList>
    </citation>
    <scope>NUCLEOTIDE SEQUENCE [LARGE SCALE GENOMIC DNA]</scope>
    <source>
        <strain evidence="3">cv. DH-PKW</strain>
        <tissue evidence="2">Leaves</tissue>
    </source>
</reference>
<accession>A0A4S8K3L6</accession>
<proteinExistence type="predicted"/>
<gene>
    <name evidence="2" type="ORF">C4D60_Mb08t13980</name>
</gene>